<comment type="caution">
    <text evidence="1">The sequence shown here is derived from an EMBL/GenBank/DDBJ whole genome shotgun (WGS) entry which is preliminary data.</text>
</comment>
<dbReference type="EMBL" id="BPLQ01006460">
    <property type="protein sequence ID" value="GIY22576.1"/>
    <property type="molecule type" value="Genomic_DNA"/>
</dbReference>
<evidence type="ECO:0000313" key="1">
    <source>
        <dbReference type="EMBL" id="GIY22576.1"/>
    </source>
</evidence>
<sequence>MLRDDSTELPYVNFHENPTNSDQIMDIAETKRNSKDFTYPSKKQVAKNLKKMYLIKQIPIQNSFKILNKEELMNTDEDPIQKTSSDYPQ</sequence>
<reference evidence="1 2" key="1">
    <citation type="submission" date="2021-06" db="EMBL/GenBank/DDBJ databases">
        <title>Caerostris darwini draft genome.</title>
        <authorList>
            <person name="Kono N."/>
            <person name="Arakawa K."/>
        </authorList>
    </citation>
    <scope>NUCLEOTIDE SEQUENCE [LARGE SCALE GENOMIC DNA]</scope>
</reference>
<name>A0AAV4RNR4_9ARAC</name>
<dbReference type="Proteomes" id="UP001054837">
    <property type="component" value="Unassembled WGS sequence"/>
</dbReference>
<accession>A0AAV4RNR4</accession>
<protein>
    <submittedName>
        <fullName evidence="1">Uncharacterized protein</fullName>
    </submittedName>
</protein>
<proteinExistence type="predicted"/>
<gene>
    <name evidence="1" type="ORF">CDAR_270091</name>
</gene>
<dbReference type="AlphaFoldDB" id="A0AAV4RNR4"/>
<organism evidence="1 2">
    <name type="scientific">Caerostris darwini</name>
    <dbReference type="NCBI Taxonomy" id="1538125"/>
    <lineage>
        <taxon>Eukaryota</taxon>
        <taxon>Metazoa</taxon>
        <taxon>Ecdysozoa</taxon>
        <taxon>Arthropoda</taxon>
        <taxon>Chelicerata</taxon>
        <taxon>Arachnida</taxon>
        <taxon>Araneae</taxon>
        <taxon>Araneomorphae</taxon>
        <taxon>Entelegynae</taxon>
        <taxon>Araneoidea</taxon>
        <taxon>Araneidae</taxon>
        <taxon>Caerostris</taxon>
    </lineage>
</organism>
<evidence type="ECO:0000313" key="2">
    <source>
        <dbReference type="Proteomes" id="UP001054837"/>
    </source>
</evidence>
<keyword evidence="2" id="KW-1185">Reference proteome</keyword>